<keyword evidence="2" id="KW-1185">Reference proteome</keyword>
<dbReference type="EMBL" id="CM037028">
    <property type="protein sequence ID" value="KAH7655979.1"/>
    <property type="molecule type" value="Genomic_DNA"/>
</dbReference>
<dbReference type="Proteomes" id="UP000827976">
    <property type="component" value="Chromosome 18"/>
</dbReference>
<organism evidence="1 2">
    <name type="scientific">Dioscorea alata</name>
    <name type="common">Purple yam</name>
    <dbReference type="NCBI Taxonomy" id="55571"/>
    <lineage>
        <taxon>Eukaryota</taxon>
        <taxon>Viridiplantae</taxon>
        <taxon>Streptophyta</taxon>
        <taxon>Embryophyta</taxon>
        <taxon>Tracheophyta</taxon>
        <taxon>Spermatophyta</taxon>
        <taxon>Magnoliopsida</taxon>
        <taxon>Liliopsida</taxon>
        <taxon>Dioscoreales</taxon>
        <taxon>Dioscoreaceae</taxon>
        <taxon>Dioscorea</taxon>
    </lineage>
</organism>
<gene>
    <name evidence="1" type="ORF">IHE45_18G048600</name>
</gene>
<sequence length="176" mass="20132">MWILSLHTNIYPFLTESQIQRTKIPQNPTRTKPLLLLRFSPRSILTTPRRRLLSSSGHRPPSPSDEDEDNLHPSSHRRRSLLSDADQIFSILQQDGLGFEARTAINDLWPDLIAALVHVVLRRIHSSMTTTNKSRSAKLAFKFFAWASDQPQATLVLTTSKGRYVVGQYPRLLRVH</sequence>
<evidence type="ECO:0000313" key="2">
    <source>
        <dbReference type="Proteomes" id="UP000827976"/>
    </source>
</evidence>
<reference evidence="2" key="1">
    <citation type="journal article" date="2022" name="Nat. Commun.">
        <title>Chromosome evolution and the genetic basis of agronomically important traits in greater yam.</title>
        <authorList>
            <person name="Bredeson J.V."/>
            <person name="Lyons J.B."/>
            <person name="Oniyinde I.O."/>
            <person name="Okereke N.R."/>
            <person name="Kolade O."/>
            <person name="Nnabue I."/>
            <person name="Nwadili C.O."/>
            <person name="Hribova E."/>
            <person name="Parker M."/>
            <person name="Nwogha J."/>
            <person name="Shu S."/>
            <person name="Carlson J."/>
            <person name="Kariba R."/>
            <person name="Muthemba S."/>
            <person name="Knop K."/>
            <person name="Barton G.J."/>
            <person name="Sherwood A.V."/>
            <person name="Lopez-Montes A."/>
            <person name="Asiedu R."/>
            <person name="Jamnadass R."/>
            <person name="Muchugi A."/>
            <person name="Goodstein D."/>
            <person name="Egesi C.N."/>
            <person name="Featherston J."/>
            <person name="Asfaw A."/>
            <person name="Simpson G.G."/>
            <person name="Dolezel J."/>
            <person name="Hendre P.S."/>
            <person name="Van Deynze A."/>
            <person name="Kumar P.L."/>
            <person name="Obidiegwu J.E."/>
            <person name="Bhattacharjee R."/>
            <person name="Rokhsar D.S."/>
        </authorList>
    </citation>
    <scope>NUCLEOTIDE SEQUENCE [LARGE SCALE GENOMIC DNA]</scope>
    <source>
        <strain evidence="2">cv. TDa95/00328</strain>
    </source>
</reference>
<comment type="caution">
    <text evidence="1">The sequence shown here is derived from an EMBL/GenBank/DDBJ whole genome shotgun (WGS) entry which is preliminary data.</text>
</comment>
<protein>
    <submittedName>
        <fullName evidence="1">Uncharacterized protein</fullName>
    </submittedName>
</protein>
<evidence type="ECO:0000313" key="1">
    <source>
        <dbReference type="EMBL" id="KAH7655979.1"/>
    </source>
</evidence>
<name>A0ACB7U6Q1_DIOAL</name>
<proteinExistence type="predicted"/>
<accession>A0ACB7U6Q1</accession>